<accession>A0A841GPF3</accession>
<dbReference type="AlphaFoldDB" id="A0A841GPF3"/>
<reference evidence="1 2" key="1">
    <citation type="submission" date="2020-08" db="EMBL/GenBank/DDBJ databases">
        <title>Genomic Encyclopedia of Type Strains, Phase IV (KMG-IV): sequencing the most valuable type-strain genomes for metagenomic binning, comparative biology and taxonomic classification.</title>
        <authorList>
            <person name="Goeker M."/>
        </authorList>
    </citation>
    <scope>NUCLEOTIDE SEQUENCE [LARGE SCALE GENOMIC DNA]</scope>
    <source>
        <strain evidence="1 2">DSM 29007</strain>
    </source>
</reference>
<gene>
    <name evidence="1" type="ORF">HNQ61_000431</name>
</gene>
<organism evidence="1 2">
    <name type="scientific">Longimicrobium terrae</name>
    <dbReference type="NCBI Taxonomy" id="1639882"/>
    <lineage>
        <taxon>Bacteria</taxon>
        <taxon>Pseudomonadati</taxon>
        <taxon>Gemmatimonadota</taxon>
        <taxon>Longimicrobiia</taxon>
        <taxon>Longimicrobiales</taxon>
        <taxon>Longimicrobiaceae</taxon>
        <taxon>Longimicrobium</taxon>
    </lineage>
</organism>
<dbReference type="EMBL" id="JACHIA010000001">
    <property type="protein sequence ID" value="MBB6068820.1"/>
    <property type="molecule type" value="Genomic_DNA"/>
</dbReference>
<sequence length="67" mass="7397">MEAHVRKLGLNVRELKVETFELAHGAEMGGTVYAILETQRGQTCVTQCATGPCECIITYPSCEYICE</sequence>
<proteinExistence type="predicted"/>
<name>A0A841GPF3_9BACT</name>
<comment type="caution">
    <text evidence="1">The sequence shown here is derived from an EMBL/GenBank/DDBJ whole genome shotgun (WGS) entry which is preliminary data.</text>
</comment>
<evidence type="ECO:0000313" key="2">
    <source>
        <dbReference type="Proteomes" id="UP000582837"/>
    </source>
</evidence>
<keyword evidence="2" id="KW-1185">Reference proteome</keyword>
<dbReference type="Proteomes" id="UP000582837">
    <property type="component" value="Unassembled WGS sequence"/>
</dbReference>
<evidence type="ECO:0000313" key="1">
    <source>
        <dbReference type="EMBL" id="MBB6068820.1"/>
    </source>
</evidence>
<protein>
    <submittedName>
        <fullName evidence="1">Uncharacterized protein</fullName>
    </submittedName>
</protein>